<dbReference type="EMBL" id="CP001291">
    <property type="protein sequence ID" value="ACK70729.1"/>
    <property type="molecule type" value="Genomic_DNA"/>
</dbReference>
<reference evidence="3" key="1">
    <citation type="journal article" date="2011" name="MBio">
        <title>Novel metabolic attributes of the genus Cyanothece, comprising a group of unicellular nitrogen-fixing Cyanobacteria.</title>
        <authorList>
            <person name="Bandyopadhyay A."/>
            <person name="Elvitigala T."/>
            <person name="Welsh E."/>
            <person name="Stockel J."/>
            <person name="Liberton M."/>
            <person name="Min H."/>
            <person name="Sherman L.A."/>
            <person name="Pakrasi H.B."/>
        </authorList>
    </citation>
    <scope>NUCLEOTIDE SEQUENCE [LARGE SCALE GENOMIC DNA]</scope>
    <source>
        <strain evidence="3">PCC 7424</strain>
    </source>
</reference>
<dbReference type="STRING" id="65393.PCC7424_2307"/>
<dbReference type="SUPFAM" id="SSF88723">
    <property type="entry name" value="PIN domain-like"/>
    <property type="match status" value="1"/>
</dbReference>
<dbReference type="InterPro" id="IPR002716">
    <property type="entry name" value="PIN_dom"/>
</dbReference>
<evidence type="ECO:0000313" key="2">
    <source>
        <dbReference type="EMBL" id="ACK70729.1"/>
    </source>
</evidence>
<sequence length="143" mass="16597">MKIYQLVLDTNIILSGLRSKKGASYKLLNLLNDRRLQINISTTLIFEYEQILKREYKDLELSLEDIDDIINAICAIANQHKIFYLWRPLAKDPNDDFLIDLAIEAQADFIISYNKKDLEPVEKFGILILTPKQFLQLIGEITP</sequence>
<dbReference type="Proteomes" id="UP000002384">
    <property type="component" value="Chromosome"/>
</dbReference>
<dbReference type="PANTHER" id="PTHR34610">
    <property type="entry name" value="SSL7007 PROTEIN"/>
    <property type="match status" value="1"/>
</dbReference>
<accession>B7KHN4</accession>
<dbReference type="eggNOG" id="COG1569">
    <property type="taxonomic scope" value="Bacteria"/>
</dbReference>
<dbReference type="SMART" id="SM00670">
    <property type="entry name" value="PINc"/>
    <property type="match status" value="1"/>
</dbReference>
<organism evidence="2 3">
    <name type="scientific">Gloeothece citriformis (strain PCC 7424)</name>
    <name type="common">Cyanothece sp. (strain PCC 7424)</name>
    <dbReference type="NCBI Taxonomy" id="65393"/>
    <lineage>
        <taxon>Bacteria</taxon>
        <taxon>Bacillati</taxon>
        <taxon>Cyanobacteriota</taxon>
        <taxon>Cyanophyceae</taxon>
        <taxon>Oscillatoriophycideae</taxon>
        <taxon>Chroococcales</taxon>
        <taxon>Aphanothecaceae</taxon>
        <taxon>Gloeothece</taxon>
        <taxon>Gloeothece citriformis</taxon>
    </lineage>
</organism>
<dbReference type="Pfam" id="PF13470">
    <property type="entry name" value="PIN_3"/>
    <property type="match status" value="1"/>
</dbReference>
<name>B7KHN4_GLOC7</name>
<keyword evidence="3" id="KW-1185">Reference proteome</keyword>
<dbReference type="HOGENOM" id="CLU_116617_2_0_3"/>
<gene>
    <name evidence="2" type="ordered locus">PCC7424_2307</name>
</gene>
<dbReference type="InterPro" id="IPR002850">
    <property type="entry name" value="PIN_toxin-like"/>
</dbReference>
<dbReference type="OrthoDB" id="271187at2"/>
<feature type="domain" description="PIN" evidence="1">
    <location>
        <begin position="4"/>
        <end position="119"/>
    </location>
</feature>
<evidence type="ECO:0000259" key="1">
    <source>
        <dbReference type="SMART" id="SM00670"/>
    </source>
</evidence>
<dbReference type="Gene3D" id="3.40.50.1010">
    <property type="entry name" value="5'-nuclease"/>
    <property type="match status" value="1"/>
</dbReference>
<dbReference type="NCBIfam" id="TIGR00305">
    <property type="entry name" value="putative toxin-antitoxin system toxin component, PIN family"/>
    <property type="match status" value="1"/>
</dbReference>
<dbReference type="RefSeq" id="WP_015954333.1">
    <property type="nucleotide sequence ID" value="NC_011729.1"/>
</dbReference>
<proteinExistence type="predicted"/>
<dbReference type="PANTHER" id="PTHR34610:SF3">
    <property type="entry name" value="SSL7007 PROTEIN"/>
    <property type="match status" value="1"/>
</dbReference>
<dbReference type="AlphaFoldDB" id="B7KHN4"/>
<protein>
    <submittedName>
        <fullName evidence="2">PilT protein domain protein</fullName>
    </submittedName>
</protein>
<evidence type="ECO:0000313" key="3">
    <source>
        <dbReference type="Proteomes" id="UP000002384"/>
    </source>
</evidence>
<dbReference type="KEGG" id="cyc:PCC7424_2307"/>
<dbReference type="InterPro" id="IPR029060">
    <property type="entry name" value="PIN-like_dom_sf"/>
</dbReference>